<comment type="subcellular location">
    <subcellularLocation>
        <location evidence="1">Cell envelope</location>
    </subcellularLocation>
</comment>
<name>A0A7X2XWD2_9LACO</name>
<sequence length="546" mass="60685">MTLKKLLIGIGSLALALTLAACGKSQSSSSTQMADKQVLNLSTTETISTLDNSAASESVSLTALYNSNEGLYRLGKKAKIKNALASKTTVSKDGLVYTFNLRKSDKWTNGQPVTAKDFVYSWRRTANPKTAANYSYLFAGIKNFSAIQKGKMSPNSLGVQAPSKYKLVVTLSRPVPYFKLLLSFPVFFPEQQSAVNKYGKQYGNSSKTVSNNGPFTISGWNGTNNTWELKRNPNYWDKKHVHLNRIDFQVVKSPSTGLNLYNQKKLDVTPLEGTQVPSYQNNKGFKKFVGGSMMYLQMNQKKDKVLRNVQVRQALAQIVNKQALATKVLRDGSTQPKGFVSTNLYQNPKTKADFANDAYVKEGVAYNPTNAKKLWAQGLKAVGQKKVTLTLLSDDTDQAKTTTQYLQDQFEKLPGLKVNIDNVPNKNRLARSSSGNFDLVVSSWGADFADPINFLNLEETGNPTNNGDWSNSSYDKLIQASQTTDANVPQKRYQDMVNAEKILMKDQGVVPLYQPSTTELWRTNVHGYVWNPAGMSRGYKDIYMTK</sequence>
<evidence type="ECO:0000256" key="4">
    <source>
        <dbReference type="ARBA" id="ARBA00022729"/>
    </source>
</evidence>
<evidence type="ECO:0000256" key="3">
    <source>
        <dbReference type="ARBA" id="ARBA00022448"/>
    </source>
</evidence>
<dbReference type="Pfam" id="PF00496">
    <property type="entry name" value="SBP_bac_5"/>
    <property type="match status" value="1"/>
</dbReference>
<evidence type="ECO:0000256" key="5">
    <source>
        <dbReference type="ARBA" id="ARBA00022856"/>
    </source>
</evidence>
<feature type="chain" id="PRO_5039289513" evidence="6">
    <location>
        <begin position="22"/>
        <end position="546"/>
    </location>
</feature>
<dbReference type="PANTHER" id="PTHR30290">
    <property type="entry name" value="PERIPLASMIC BINDING COMPONENT OF ABC TRANSPORTER"/>
    <property type="match status" value="1"/>
</dbReference>
<dbReference type="Gene3D" id="3.40.190.10">
    <property type="entry name" value="Periplasmic binding protein-like II"/>
    <property type="match status" value="1"/>
</dbReference>
<dbReference type="FunFam" id="3.10.105.10:FF:000001">
    <property type="entry name" value="Oligopeptide ABC transporter, oligopeptide-binding protein"/>
    <property type="match status" value="1"/>
</dbReference>
<dbReference type="GO" id="GO:1904680">
    <property type="term" value="F:peptide transmembrane transporter activity"/>
    <property type="evidence" value="ECO:0007669"/>
    <property type="project" value="TreeGrafter"/>
</dbReference>
<keyword evidence="5" id="KW-0571">Peptide transport</keyword>
<accession>A0A7X2XWD2</accession>
<reference evidence="8 9" key="1">
    <citation type="submission" date="2019-11" db="EMBL/GenBank/DDBJ databases">
        <title>Lactobacillus sp. nov. CRM56-3, isolated from fermented tea leaves.</title>
        <authorList>
            <person name="Phuengjayaem S."/>
            <person name="Tanasupawat S."/>
        </authorList>
    </citation>
    <scope>NUCLEOTIDE SEQUENCE [LARGE SCALE GENOMIC DNA]</scope>
    <source>
        <strain evidence="8 9">CRM56-3</strain>
    </source>
</reference>
<dbReference type="RefSeq" id="WP_155432159.1">
    <property type="nucleotide sequence ID" value="NZ_WNJO01000012.1"/>
</dbReference>
<dbReference type="Gene3D" id="3.90.76.10">
    <property type="entry name" value="Dipeptide-binding Protein, Domain 1"/>
    <property type="match status" value="1"/>
</dbReference>
<dbReference type="PIRSF" id="PIRSF002741">
    <property type="entry name" value="MppA"/>
    <property type="match status" value="1"/>
</dbReference>
<dbReference type="InterPro" id="IPR000914">
    <property type="entry name" value="SBP_5_dom"/>
</dbReference>
<dbReference type="SUPFAM" id="SSF53850">
    <property type="entry name" value="Periplasmic binding protein-like II"/>
    <property type="match status" value="1"/>
</dbReference>
<dbReference type="CDD" id="cd08504">
    <property type="entry name" value="PBP2_OppA"/>
    <property type="match status" value="1"/>
</dbReference>
<organism evidence="8 9">
    <name type="scientific">Secundilactobacillus folii</name>
    <dbReference type="NCBI Taxonomy" id="2678357"/>
    <lineage>
        <taxon>Bacteria</taxon>
        <taxon>Bacillati</taxon>
        <taxon>Bacillota</taxon>
        <taxon>Bacilli</taxon>
        <taxon>Lactobacillales</taxon>
        <taxon>Lactobacillaceae</taxon>
        <taxon>Secundilactobacillus</taxon>
    </lineage>
</organism>
<protein>
    <submittedName>
        <fullName evidence="8">Peptide ABC transporter substrate-binding protein</fullName>
    </submittedName>
</protein>
<evidence type="ECO:0000256" key="1">
    <source>
        <dbReference type="ARBA" id="ARBA00004196"/>
    </source>
</evidence>
<dbReference type="FunFam" id="3.90.76.10:FF:000001">
    <property type="entry name" value="Oligopeptide ABC transporter substrate-binding protein"/>
    <property type="match status" value="1"/>
</dbReference>
<feature type="signal peptide" evidence="6">
    <location>
        <begin position="1"/>
        <end position="21"/>
    </location>
</feature>
<comment type="caution">
    <text evidence="8">The sequence shown here is derived from an EMBL/GenBank/DDBJ whole genome shotgun (WGS) entry which is preliminary data.</text>
</comment>
<keyword evidence="3" id="KW-0813">Transport</keyword>
<evidence type="ECO:0000313" key="9">
    <source>
        <dbReference type="Proteomes" id="UP000466388"/>
    </source>
</evidence>
<evidence type="ECO:0000313" key="8">
    <source>
        <dbReference type="EMBL" id="MTV82894.1"/>
    </source>
</evidence>
<dbReference type="GO" id="GO:0015833">
    <property type="term" value="P:peptide transport"/>
    <property type="evidence" value="ECO:0007669"/>
    <property type="project" value="UniProtKB-KW"/>
</dbReference>
<feature type="domain" description="Solute-binding protein family 5" evidence="7">
    <location>
        <begin position="79"/>
        <end position="458"/>
    </location>
</feature>
<keyword evidence="5" id="KW-0653">Protein transport</keyword>
<evidence type="ECO:0000256" key="6">
    <source>
        <dbReference type="SAM" id="SignalP"/>
    </source>
</evidence>
<proteinExistence type="inferred from homology"/>
<dbReference type="PANTHER" id="PTHR30290:SF10">
    <property type="entry name" value="PERIPLASMIC OLIGOPEPTIDE-BINDING PROTEIN-RELATED"/>
    <property type="match status" value="1"/>
</dbReference>
<evidence type="ECO:0000256" key="2">
    <source>
        <dbReference type="ARBA" id="ARBA00005695"/>
    </source>
</evidence>
<dbReference type="InterPro" id="IPR039424">
    <property type="entry name" value="SBP_5"/>
</dbReference>
<dbReference type="AlphaFoldDB" id="A0A7X2XWD2"/>
<dbReference type="PROSITE" id="PS51257">
    <property type="entry name" value="PROKAR_LIPOPROTEIN"/>
    <property type="match status" value="1"/>
</dbReference>
<dbReference type="GO" id="GO:0030288">
    <property type="term" value="C:outer membrane-bounded periplasmic space"/>
    <property type="evidence" value="ECO:0007669"/>
    <property type="project" value="UniProtKB-ARBA"/>
</dbReference>
<dbReference type="EMBL" id="WNJO01000012">
    <property type="protein sequence ID" value="MTV82894.1"/>
    <property type="molecule type" value="Genomic_DNA"/>
</dbReference>
<dbReference type="Proteomes" id="UP000466388">
    <property type="component" value="Unassembled WGS sequence"/>
</dbReference>
<evidence type="ECO:0000259" key="7">
    <source>
        <dbReference type="Pfam" id="PF00496"/>
    </source>
</evidence>
<dbReference type="GO" id="GO:0043190">
    <property type="term" value="C:ATP-binding cassette (ABC) transporter complex"/>
    <property type="evidence" value="ECO:0007669"/>
    <property type="project" value="InterPro"/>
</dbReference>
<keyword evidence="9" id="KW-1185">Reference proteome</keyword>
<keyword evidence="4 6" id="KW-0732">Signal</keyword>
<gene>
    <name evidence="8" type="ORF">GM612_09575</name>
</gene>
<dbReference type="InterPro" id="IPR030678">
    <property type="entry name" value="Peptide/Ni-bd"/>
</dbReference>
<comment type="similarity">
    <text evidence="2">Belongs to the bacterial solute-binding protein 5 family.</text>
</comment>
<dbReference type="Gene3D" id="3.10.105.10">
    <property type="entry name" value="Dipeptide-binding Protein, Domain 3"/>
    <property type="match status" value="1"/>
</dbReference>